<dbReference type="InterPro" id="IPR009050">
    <property type="entry name" value="Globin-like_sf"/>
</dbReference>
<comment type="caution">
    <text evidence="1">The sequence shown here is derived from an EMBL/GenBank/DDBJ whole genome shotgun (WGS) entry which is preliminary data.</text>
</comment>
<dbReference type="EMBL" id="JACHJK010000037">
    <property type="protein sequence ID" value="MBB5932899.1"/>
    <property type="molecule type" value="Genomic_DNA"/>
</dbReference>
<evidence type="ECO:0008006" key="3">
    <source>
        <dbReference type="Google" id="ProtNLM"/>
    </source>
</evidence>
<gene>
    <name evidence="1" type="ORF">FHS34_008420</name>
</gene>
<accession>A0A7W9Q3E6</accession>
<evidence type="ECO:0000313" key="1">
    <source>
        <dbReference type="EMBL" id="MBB5932899.1"/>
    </source>
</evidence>
<organism evidence="1 2">
    <name type="scientific">Streptomyces echinatus</name>
    <dbReference type="NCBI Taxonomy" id="67293"/>
    <lineage>
        <taxon>Bacteria</taxon>
        <taxon>Bacillati</taxon>
        <taxon>Actinomycetota</taxon>
        <taxon>Actinomycetes</taxon>
        <taxon>Kitasatosporales</taxon>
        <taxon>Streptomycetaceae</taxon>
        <taxon>Streptomyces</taxon>
    </lineage>
</organism>
<reference evidence="1 2" key="1">
    <citation type="submission" date="2020-08" db="EMBL/GenBank/DDBJ databases">
        <title>Genomic Encyclopedia of Type Strains, Phase III (KMG-III): the genomes of soil and plant-associated and newly described type strains.</title>
        <authorList>
            <person name="Whitman W."/>
        </authorList>
    </citation>
    <scope>NUCLEOTIDE SEQUENCE [LARGE SCALE GENOMIC DNA]</scope>
    <source>
        <strain evidence="1 2">CECT 3313</strain>
    </source>
</reference>
<evidence type="ECO:0000313" key="2">
    <source>
        <dbReference type="Proteomes" id="UP000585836"/>
    </source>
</evidence>
<dbReference type="AlphaFoldDB" id="A0A7W9Q3E6"/>
<sequence>MADDLPHLADQEYTMVAQSRPVLVKQTLADLEARFPAMRGYDDAQREHTAEDLAHIVDFLTAALYVDDPGIFTAFLTWTADVLEARHVPARSLLLGLEILAGQLREFPRTLGHLREGSAAVLDRPTRPVPGPHLPA</sequence>
<name>A0A7W9Q3E6_9ACTN</name>
<keyword evidence="2" id="KW-1185">Reference proteome</keyword>
<dbReference type="SUPFAM" id="SSF46458">
    <property type="entry name" value="Globin-like"/>
    <property type="match status" value="1"/>
</dbReference>
<protein>
    <recommendedName>
        <fullName evidence="3">Cobalamin-binding protein</fullName>
    </recommendedName>
</protein>
<dbReference type="Proteomes" id="UP000585836">
    <property type="component" value="Unassembled WGS sequence"/>
</dbReference>
<proteinExistence type="predicted"/>